<protein>
    <recommendedName>
        <fullName evidence="4">SdpI/YhfL protein family protein</fullName>
    </recommendedName>
</protein>
<proteinExistence type="predicted"/>
<dbReference type="OrthoDB" id="3173919at2"/>
<evidence type="ECO:0008006" key="4">
    <source>
        <dbReference type="Google" id="ProtNLM"/>
    </source>
</evidence>
<dbReference type="Proteomes" id="UP000016662">
    <property type="component" value="Unassembled WGS sequence"/>
</dbReference>
<comment type="caution">
    <text evidence="2">The sequence shown here is derived from an EMBL/GenBank/DDBJ whole genome shotgun (WGS) entry which is preliminary data.</text>
</comment>
<evidence type="ECO:0000313" key="3">
    <source>
        <dbReference type="Proteomes" id="UP000016662"/>
    </source>
</evidence>
<evidence type="ECO:0000256" key="1">
    <source>
        <dbReference type="SAM" id="Phobius"/>
    </source>
</evidence>
<dbReference type="InterPro" id="IPR025962">
    <property type="entry name" value="SdpI/YhfL"/>
</dbReference>
<gene>
    <name evidence="2" type="ORF">RUMCAL_00774</name>
</gene>
<dbReference type="AlphaFoldDB" id="U2KX28"/>
<dbReference type="HOGENOM" id="CLU_155106_0_0_9"/>
<reference evidence="2 3" key="1">
    <citation type="submission" date="2013-07" db="EMBL/GenBank/DDBJ databases">
        <authorList>
            <person name="Weinstock G."/>
            <person name="Sodergren E."/>
            <person name="Wylie T."/>
            <person name="Fulton L."/>
            <person name="Fulton R."/>
            <person name="Fronick C."/>
            <person name="O'Laughlin M."/>
            <person name="Godfrey J."/>
            <person name="Miner T."/>
            <person name="Herter B."/>
            <person name="Appelbaum E."/>
            <person name="Cordes M."/>
            <person name="Lek S."/>
            <person name="Wollam A."/>
            <person name="Pepin K.H."/>
            <person name="Palsikar V.B."/>
            <person name="Mitreva M."/>
            <person name="Wilson R.K."/>
        </authorList>
    </citation>
    <scope>NUCLEOTIDE SEQUENCE [LARGE SCALE GENOMIC DNA]</scope>
    <source>
        <strain evidence="2 3">ATCC 27760</strain>
    </source>
</reference>
<accession>U2KX28</accession>
<dbReference type="EMBL" id="AWVF01000093">
    <property type="protein sequence ID" value="ERJ96847.1"/>
    <property type="molecule type" value="Genomic_DNA"/>
</dbReference>
<organism evidence="2 3">
    <name type="scientific">Ruminococcus callidus ATCC 27760</name>
    <dbReference type="NCBI Taxonomy" id="411473"/>
    <lineage>
        <taxon>Bacteria</taxon>
        <taxon>Bacillati</taxon>
        <taxon>Bacillota</taxon>
        <taxon>Clostridia</taxon>
        <taxon>Eubacteriales</taxon>
        <taxon>Oscillospiraceae</taxon>
        <taxon>Ruminococcus</taxon>
    </lineage>
</organism>
<sequence length="121" mass="13710">MIFLIFCVLCIPIIQLIGGWCMRYHTPKKINSWIGYRTTNATKNADTWKLANQYCGKLWLMIGTVSLILSAIISFSCLFFSKKIAAILIPGMISVQTLVLLLTIPFVEAKLKRENTSHDKN</sequence>
<feature type="transmembrane region" description="Helical" evidence="1">
    <location>
        <begin position="58"/>
        <end position="80"/>
    </location>
</feature>
<dbReference type="RefSeq" id="WP_021682236.1">
    <property type="nucleotide sequence ID" value="NZ_KI260408.1"/>
</dbReference>
<keyword evidence="1" id="KW-0812">Transmembrane</keyword>
<dbReference type="STRING" id="411473.RUMCAL_00774"/>
<keyword evidence="1" id="KW-0472">Membrane</keyword>
<dbReference type="eggNOG" id="COG5658">
    <property type="taxonomic scope" value="Bacteria"/>
</dbReference>
<dbReference type="PATRIC" id="fig|411473.3.peg.625"/>
<keyword evidence="3" id="KW-1185">Reference proteome</keyword>
<dbReference type="Pfam" id="PF13630">
    <property type="entry name" value="SdpI"/>
    <property type="match status" value="1"/>
</dbReference>
<feature type="transmembrane region" description="Helical" evidence="1">
    <location>
        <begin position="87"/>
        <end position="107"/>
    </location>
</feature>
<evidence type="ECO:0000313" key="2">
    <source>
        <dbReference type="EMBL" id="ERJ96847.1"/>
    </source>
</evidence>
<name>U2KX28_9FIRM</name>
<keyword evidence="1" id="KW-1133">Transmembrane helix</keyword>